<dbReference type="Pfam" id="PF00400">
    <property type="entry name" value="WD40"/>
    <property type="match status" value="5"/>
</dbReference>
<dbReference type="InterPro" id="IPR036322">
    <property type="entry name" value="WD40_repeat_dom_sf"/>
</dbReference>
<dbReference type="Pfam" id="PF20703">
    <property type="entry name" value="nSTAND1"/>
    <property type="match status" value="1"/>
</dbReference>
<feature type="repeat" description="WD" evidence="3">
    <location>
        <begin position="1116"/>
        <end position="1157"/>
    </location>
</feature>
<proteinExistence type="predicted"/>
<keyword evidence="6" id="KW-1185">Reference proteome</keyword>
<dbReference type="SUPFAM" id="SSF52540">
    <property type="entry name" value="P-loop containing nucleoside triphosphate hydrolases"/>
    <property type="match status" value="1"/>
</dbReference>
<dbReference type="PROSITE" id="PS00678">
    <property type="entry name" value="WD_REPEATS_1"/>
    <property type="match status" value="1"/>
</dbReference>
<dbReference type="InterPro" id="IPR019775">
    <property type="entry name" value="WD40_repeat_CS"/>
</dbReference>
<evidence type="ECO:0000256" key="1">
    <source>
        <dbReference type="ARBA" id="ARBA00022574"/>
    </source>
</evidence>
<dbReference type="InterPro" id="IPR015943">
    <property type="entry name" value="WD40/YVTN_repeat-like_dom_sf"/>
</dbReference>
<dbReference type="SUPFAM" id="SSF50978">
    <property type="entry name" value="WD40 repeat-like"/>
    <property type="match status" value="2"/>
</dbReference>
<feature type="repeat" description="WD" evidence="3">
    <location>
        <begin position="1329"/>
        <end position="1370"/>
    </location>
</feature>
<gene>
    <name evidence="5" type="ORF">CCAX7_35810</name>
</gene>
<evidence type="ECO:0000256" key="3">
    <source>
        <dbReference type="PROSITE-ProRule" id="PRU00221"/>
    </source>
</evidence>
<organism evidence="5 6">
    <name type="scientific">Capsulimonas corticalis</name>
    <dbReference type="NCBI Taxonomy" id="2219043"/>
    <lineage>
        <taxon>Bacteria</taxon>
        <taxon>Bacillati</taxon>
        <taxon>Armatimonadota</taxon>
        <taxon>Armatimonadia</taxon>
        <taxon>Capsulimonadales</taxon>
        <taxon>Capsulimonadaceae</taxon>
        <taxon>Capsulimonas</taxon>
    </lineage>
</organism>
<evidence type="ECO:0000313" key="5">
    <source>
        <dbReference type="EMBL" id="BDI31530.1"/>
    </source>
</evidence>
<dbReference type="OrthoDB" id="218695at2"/>
<dbReference type="InterPro" id="IPR027417">
    <property type="entry name" value="P-loop_NTPase"/>
</dbReference>
<dbReference type="InterPro" id="IPR043504">
    <property type="entry name" value="Peptidase_S1_PA_chymotrypsin"/>
</dbReference>
<evidence type="ECO:0000259" key="4">
    <source>
        <dbReference type="Pfam" id="PF20703"/>
    </source>
</evidence>
<feature type="repeat" description="WD" evidence="3">
    <location>
        <begin position="894"/>
        <end position="929"/>
    </location>
</feature>
<dbReference type="SMART" id="SM00320">
    <property type="entry name" value="WD40"/>
    <property type="match status" value="10"/>
</dbReference>
<feature type="domain" description="Novel STAND NTPase 1" evidence="4">
    <location>
        <begin position="221"/>
        <end position="628"/>
    </location>
</feature>
<keyword evidence="2" id="KW-0677">Repeat</keyword>
<dbReference type="PANTHER" id="PTHR19848">
    <property type="entry name" value="WD40 REPEAT PROTEIN"/>
    <property type="match status" value="1"/>
</dbReference>
<protein>
    <recommendedName>
        <fullName evidence="4">Novel STAND NTPase 1 domain-containing protein</fullName>
    </recommendedName>
</protein>
<reference evidence="5 6" key="1">
    <citation type="journal article" date="2019" name="Int. J. Syst. Evol. Microbiol.">
        <title>Capsulimonas corticalis gen. nov., sp. nov., an aerobic capsulated bacterium, of a novel bacterial order, Capsulimonadales ord. nov., of the class Armatimonadia of the phylum Armatimonadetes.</title>
        <authorList>
            <person name="Li J."/>
            <person name="Kudo C."/>
            <person name="Tonouchi A."/>
        </authorList>
    </citation>
    <scope>NUCLEOTIDE SEQUENCE [LARGE SCALE GENOMIC DNA]</scope>
    <source>
        <strain evidence="5 6">AX-7</strain>
    </source>
</reference>
<accession>A0A9N7L8J8</accession>
<dbReference type="Pfam" id="PF13365">
    <property type="entry name" value="Trypsin_2"/>
    <property type="match status" value="1"/>
</dbReference>
<dbReference type="KEGG" id="ccot:CCAX7_35810"/>
<dbReference type="PROSITE" id="PS50082">
    <property type="entry name" value="WD_REPEATS_2"/>
    <property type="match status" value="4"/>
</dbReference>
<evidence type="ECO:0000256" key="2">
    <source>
        <dbReference type="ARBA" id="ARBA00022737"/>
    </source>
</evidence>
<evidence type="ECO:0000313" key="6">
    <source>
        <dbReference type="Proteomes" id="UP000287394"/>
    </source>
</evidence>
<dbReference type="SUPFAM" id="SSF50494">
    <property type="entry name" value="Trypsin-like serine proteases"/>
    <property type="match status" value="1"/>
</dbReference>
<dbReference type="Gene3D" id="3.40.50.300">
    <property type="entry name" value="P-loop containing nucleotide triphosphate hydrolases"/>
    <property type="match status" value="1"/>
</dbReference>
<dbReference type="Proteomes" id="UP000287394">
    <property type="component" value="Chromosome"/>
</dbReference>
<feature type="repeat" description="WD" evidence="3">
    <location>
        <begin position="977"/>
        <end position="1018"/>
    </location>
</feature>
<dbReference type="EMBL" id="AP025739">
    <property type="protein sequence ID" value="BDI31530.1"/>
    <property type="molecule type" value="Genomic_DNA"/>
</dbReference>
<dbReference type="InterPro" id="IPR001680">
    <property type="entry name" value="WD40_rpt"/>
</dbReference>
<keyword evidence="1 3" id="KW-0853">WD repeat</keyword>
<dbReference type="InterPro" id="IPR009003">
    <property type="entry name" value="Peptidase_S1_PA"/>
</dbReference>
<sequence>MRVLDVDKTVDPTTAIIKILKPNGRTEGTGFIVSRTGLIATCSHVVTNVGARPGDKVSIQLKATGEKRTATVLPEAWTDINLQDVAYLRLDGALSDLCRVMPLGSDQFLDVKEAKTYGYSLGVSKDGMPGDCELVGPNIVDGSPAHTLRSNEIDHGFSGAPVWHPELHCAIGMIFNVFDTPSPRKDQPPKPVTKGLLTAFMRPVSLLRSLYPEVIDTTENPYRGLQAYRNTDADDYYGRSDAIRRLVTLLSEHDFVSVIGLSGSGKSSLLRAGLTKGLQQYNQATLAGRIRCETTPGGYPTIALLTQILQFSEWSWERFQDALGITRLPLTGDELSLKTNMERLIELDVDGVAAAIKQSLGGQKALLTIDQFEQIFTGCTHEKFRTSFMDLLIALPKYGVKIVIGVRADYIGHAFEYDHLSKAIQGSLILTSMDRQNLSECIEQPARHRECGVDPRLVRQLIDDVYGRAGDLPLLSFTLEKLWETDAKKGILTLETYKKFGQSVVVDEDIGGVQAVLIGMAEQVWELLSPEERIQAEWVFLSLVAEESILGGQENIKKSAGRRALLAEYSDGTRATAIKLHESFLLTFGHDTVRDKPTIQVAHEALLWTWPRMVTLINQYRPFLNWYNTDFSVRLNQYIASRQSKDQLLPKAALRQASIWYSQHPERFAGPPLEYIKQSLKVRKATMTRRVVFAGIAILCLLIAGAKYNQQTRQQQAREYIQQGKDAQAARDYTTAQKYYALALKSVDDPTTRQTLLDVAAQAPHLRVVQNGTFKWLATAASGSQTLVDMGKGIVAVYDTNTLKRRSISSFISSKIAKGALSSDGSVAAVSCSDGSYYIWDIAKDQVSPLQIAGSNPGAAVAVSPNGRSVVVSDELGRTWVYDRVTKKKPVLLRPNSSDPFWCIAFSPDGRKIAAGGESTDVYIWQVASWQKTIYRSVSNDVISSIAFNADSDLLAVGAADTNIRLINLKDGSRRVLSGHSDAILDVAFSPTGSELVSCGQDKTVRIWNVANSVELQLINIGDRSVTSATFTNSGSVFYWEAPSSAEPGLSTLRVVDQQNPRFGYTLRYGEAINQVVMSPDGNSIAIAGTQRDSSGHQHAFVAVTNMAIHAQYLIRPAGDRSITAAAYSPTGDTFAAACLDGYARVWDTSSWTELASIKHPSPVVTVLYLSDTQLLSGDRLDGKQARLTLADPHGHSSINIPYDQGSVFSTALDVKHSFLALGGGDNRVLVLSAQSLPERKIVFEKKKLNTSIWAVGFVESLGKLLVGDGSVIRVYDLLTKHSDKELPSQCGDVYSFATMPNSNLAAAAGSGGSIDVWDMTKECVILSFHDHTGPIWRVAWDSSGRWLASASMDGSVRVRDMQSIRELTHMNVDQLLHALVEDNPQMQ</sequence>
<dbReference type="Gene3D" id="2.130.10.10">
    <property type="entry name" value="YVTN repeat-like/Quinoprotein amine dehydrogenase"/>
    <property type="match status" value="4"/>
</dbReference>
<name>A0A9N7L8J8_9BACT</name>
<dbReference type="Gene3D" id="2.40.10.10">
    <property type="entry name" value="Trypsin-like serine proteases"/>
    <property type="match status" value="1"/>
</dbReference>
<dbReference type="PANTHER" id="PTHR19848:SF8">
    <property type="entry name" value="F-BOX AND WD REPEAT DOMAIN CONTAINING 7"/>
    <property type="match status" value="1"/>
</dbReference>
<dbReference type="RefSeq" id="WP_125206377.1">
    <property type="nucleotide sequence ID" value="NZ_AP025739.1"/>
</dbReference>
<dbReference type="InterPro" id="IPR049052">
    <property type="entry name" value="nSTAND1"/>
</dbReference>
<dbReference type="PROSITE" id="PS50294">
    <property type="entry name" value="WD_REPEATS_REGION"/>
    <property type="match status" value="2"/>
</dbReference>